<dbReference type="Proteomes" id="UP001627154">
    <property type="component" value="Unassembled WGS sequence"/>
</dbReference>
<evidence type="ECO:0000313" key="1">
    <source>
        <dbReference type="EMBL" id="KAL3402981.1"/>
    </source>
</evidence>
<protein>
    <submittedName>
        <fullName evidence="1">Uncharacterized protein</fullName>
    </submittedName>
</protein>
<accession>A0ABD2XBV9</accession>
<name>A0ABD2XBV9_9HYME</name>
<gene>
    <name evidence="1" type="ORF">TKK_004131</name>
</gene>
<proteinExistence type="predicted"/>
<evidence type="ECO:0000313" key="2">
    <source>
        <dbReference type="Proteomes" id="UP001627154"/>
    </source>
</evidence>
<sequence length="68" mass="7631">MIVRRMQASFCRPKEDECKITLRSESGDFIVTDLIAIHPLGKDRAIVAILARANRPQSQEASAAIQHR</sequence>
<comment type="caution">
    <text evidence="1">The sequence shown here is derived from an EMBL/GenBank/DDBJ whole genome shotgun (WGS) entry which is preliminary data.</text>
</comment>
<organism evidence="1 2">
    <name type="scientific">Trichogramma kaykai</name>
    <dbReference type="NCBI Taxonomy" id="54128"/>
    <lineage>
        <taxon>Eukaryota</taxon>
        <taxon>Metazoa</taxon>
        <taxon>Ecdysozoa</taxon>
        <taxon>Arthropoda</taxon>
        <taxon>Hexapoda</taxon>
        <taxon>Insecta</taxon>
        <taxon>Pterygota</taxon>
        <taxon>Neoptera</taxon>
        <taxon>Endopterygota</taxon>
        <taxon>Hymenoptera</taxon>
        <taxon>Apocrita</taxon>
        <taxon>Proctotrupomorpha</taxon>
        <taxon>Chalcidoidea</taxon>
        <taxon>Trichogrammatidae</taxon>
        <taxon>Trichogramma</taxon>
    </lineage>
</organism>
<keyword evidence="2" id="KW-1185">Reference proteome</keyword>
<dbReference type="EMBL" id="JBJJXI010000032">
    <property type="protein sequence ID" value="KAL3402981.1"/>
    <property type="molecule type" value="Genomic_DNA"/>
</dbReference>
<reference evidence="1 2" key="1">
    <citation type="journal article" date="2024" name="bioRxiv">
        <title>A reference genome for Trichogramma kaykai: A tiny desert-dwelling parasitoid wasp with competing sex-ratio distorters.</title>
        <authorList>
            <person name="Culotta J."/>
            <person name="Lindsey A.R."/>
        </authorList>
    </citation>
    <scope>NUCLEOTIDE SEQUENCE [LARGE SCALE GENOMIC DNA]</scope>
    <source>
        <strain evidence="1 2">KSX58</strain>
    </source>
</reference>
<dbReference type="AlphaFoldDB" id="A0ABD2XBV9"/>